<name>A0A2X0X3J3_9GAMM</name>
<feature type="compositionally biased region" description="Low complexity" evidence="1">
    <location>
        <begin position="71"/>
        <end position="82"/>
    </location>
</feature>
<proteinExistence type="predicted"/>
<feature type="region of interest" description="Disordered" evidence="1">
    <location>
        <begin position="1"/>
        <end position="112"/>
    </location>
</feature>
<feature type="region of interest" description="Disordered" evidence="1">
    <location>
        <begin position="130"/>
        <end position="166"/>
    </location>
</feature>
<protein>
    <submittedName>
        <fullName evidence="2">Uncharacterized protein</fullName>
    </submittedName>
</protein>
<dbReference type="AlphaFoldDB" id="A0A2X0X3J3"/>
<evidence type="ECO:0000313" key="2">
    <source>
        <dbReference type="EMBL" id="SPT69079.1"/>
    </source>
</evidence>
<reference evidence="2 3" key="1">
    <citation type="submission" date="2018-06" db="EMBL/GenBank/DDBJ databases">
        <authorList>
            <consortium name="Pathogen Informatics"/>
            <person name="Doyle S."/>
        </authorList>
    </citation>
    <scope>NUCLEOTIDE SEQUENCE [LARGE SCALE GENOMIC DNA]</scope>
    <source>
        <strain evidence="2 3">NCTC13093</strain>
    </source>
</reference>
<dbReference type="EMBL" id="UAPV01000001">
    <property type="protein sequence ID" value="SPT69079.1"/>
    <property type="molecule type" value="Genomic_DNA"/>
</dbReference>
<gene>
    <name evidence="2" type="ORF">NCTC13093_00442</name>
</gene>
<dbReference type="Proteomes" id="UP000250086">
    <property type="component" value="Unassembled WGS sequence"/>
</dbReference>
<feature type="compositionally biased region" description="Basic and acidic residues" evidence="1">
    <location>
        <begin position="155"/>
        <end position="166"/>
    </location>
</feature>
<sequence>MEIASNFVLSVTPPSYQQGAEEARKDNLARVQIPSPKESQGSQAQGRMANEYGNTQGNNSLLSAQAQGILQAQSQANQSRQAINPDGRNNQKKGQEDKGQNDQSEDKKQENKGQLITREQMRQNFAAMVSQVSGANSQAETNKSAQLSLSSGAAEDNKPEETKQYKTKERISGARFSREIAERNGTFGTIARTIQRRYGTSSIEPGLGLNLDIIV</sequence>
<dbReference type="RefSeq" id="WP_113743267.1">
    <property type="nucleotide sequence ID" value="NZ_UAPU01000007.1"/>
</dbReference>
<dbReference type="OrthoDB" id="10014251at2"/>
<feature type="compositionally biased region" description="Basic and acidic residues" evidence="1">
    <location>
        <begin position="93"/>
        <end position="111"/>
    </location>
</feature>
<keyword evidence="3" id="KW-1185">Reference proteome</keyword>
<evidence type="ECO:0000256" key="1">
    <source>
        <dbReference type="SAM" id="MobiDB-lite"/>
    </source>
</evidence>
<feature type="compositionally biased region" description="Polar residues" evidence="1">
    <location>
        <begin position="7"/>
        <end position="18"/>
    </location>
</feature>
<evidence type="ECO:0000313" key="3">
    <source>
        <dbReference type="Proteomes" id="UP000250086"/>
    </source>
</evidence>
<organism evidence="2 3">
    <name type="scientific">Anaerobiospirillum thomasii</name>
    <dbReference type="NCBI Taxonomy" id="179995"/>
    <lineage>
        <taxon>Bacteria</taxon>
        <taxon>Pseudomonadati</taxon>
        <taxon>Pseudomonadota</taxon>
        <taxon>Gammaproteobacteria</taxon>
        <taxon>Aeromonadales</taxon>
        <taxon>Succinivibrionaceae</taxon>
        <taxon>Anaerobiospirillum</taxon>
    </lineage>
</organism>
<accession>A0A2X0X3J3</accession>
<feature type="compositionally biased region" description="Polar residues" evidence="1">
    <location>
        <begin position="52"/>
        <end position="70"/>
    </location>
</feature>
<feature type="compositionally biased region" description="Polar residues" evidence="1">
    <location>
        <begin position="130"/>
        <end position="151"/>
    </location>
</feature>